<feature type="compositionally biased region" description="Basic and acidic residues" evidence="1">
    <location>
        <begin position="20"/>
        <end position="36"/>
    </location>
</feature>
<dbReference type="GO" id="GO:0016705">
    <property type="term" value="F:oxidoreductase activity, acting on paired donors, with incorporation or reduction of molecular oxygen"/>
    <property type="evidence" value="ECO:0007669"/>
    <property type="project" value="InterPro"/>
</dbReference>
<dbReference type="GO" id="GO:0004497">
    <property type="term" value="F:monooxygenase activity"/>
    <property type="evidence" value="ECO:0007669"/>
    <property type="project" value="InterPro"/>
</dbReference>
<dbReference type="GO" id="GO:0005506">
    <property type="term" value="F:iron ion binding"/>
    <property type="evidence" value="ECO:0007669"/>
    <property type="project" value="InterPro"/>
</dbReference>
<reference evidence="2" key="2">
    <citation type="submission" date="2020-09" db="EMBL/GenBank/DDBJ databases">
        <authorList>
            <person name="Sun Q."/>
            <person name="Zhou Y."/>
        </authorList>
    </citation>
    <scope>NUCLEOTIDE SEQUENCE</scope>
    <source>
        <strain evidence="2">CGMCC 4.7308</strain>
    </source>
</reference>
<evidence type="ECO:0000256" key="1">
    <source>
        <dbReference type="SAM" id="MobiDB-lite"/>
    </source>
</evidence>
<dbReference type="Proteomes" id="UP000655208">
    <property type="component" value="Unassembled WGS sequence"/>
</dbReference>
<dbReference type="AlphaFoldDB" id="A0A917T2X4"/>
<feature type="region of interest" description="Disordered" evidence="1">
    <location>
        <begin position="101"/>
        <end position="150"/>
    </location>
</feature>
<dbReference type="SUPFAM" id="SSF48264">
    <property type="entry name" value="Cytochrome P450"/>
    <property type="match status" value="1"/>
</dbReference>
<feature type="region of interest" description="Disordered" evidence="1">
    <location>
        <begin position="1"/>
        <end position="52"/>
    </location>
</feature>
<dbReference type="InterPro" id="IPR036396">
    <property type="entry name" value="Cyt_P450_sf"/>
</dbReference>
<keyword evidence="3" id="KW-1185">Reference proteome</keyword>
<dbReference type="GO" id="GO:0020037">
    <property type="term" value="F:heme binding"/>
    <property type="evidence" value="ECO:0007669"/>
    <property type="project" value="InterPro"/>
</dbReference>
<sequence>MDFPARPCSDSPSSVRARRPRQDLELLPEKDLDHAHAVPGMTPGRAGNRPWTDRPAAVALAHEVRRTTPSVPTLAAKVRRDMKWHGHRPGHRILLDVTGTGTDARHWTDPQRFRPDRFATDPRRRCPTTSSRRAAGIRTTGTAAPARGSP</sequence>
<feature type="compositionally biased region" description="Low complexity" evidence="1">
    <location>
        <begin position="127"/>
        <end position="150"/>
    </location>
</feature>
<protein>
    <submittedName>
        <fullName evidence="2">Uncharacterized protein</fullName>
    </submittedName>
</protein>
<evidence type="ECO:0000313" key="3">
    <source>
        <dbReference type="Proteomes" id="UP000655208"/>
    </source>
</evidence>
<accession>A0A917T2X4</accession>
<dbReference type="InterPro" id="IPR001128">
    <property type="entry name" value="Cyt_P450"/>
</dbReference>
<name>A0A917T2X4_9ACTN</name>
<evidence type="ECO:0000313" key="2">
    <source>
        <dbReference type="EMBL" id="GGM07008.1"/>
    </source>
</evidence>
<gene>
    <name evidence="2" type="ORF">GCM10011594_28800</name>
</gene>
<dbReference type="Pfam" id="PF00067">
    <property type="entry name" value="p450"/>
    <property type="match status" value="1"/>
</dbReference>
<proteinExistence type="predicted"/>
<organism evidence="2 3">
    <name type="scientific">Nakamurella endophytica</name>
    <dbReference type="NCBI Taxonomy" id="1748367"/>
    <lineage>
        <taxon>Bacteria</taxon>
        <taxon>Bacillati</taxon>
        <taxon>Actinomycetota</taxon>
        <taxon>Actinomycetes</taxon>
        <taxon>Nakamurellales</taxon>
        <taxon>Nakamurellaceae</taxon>
        <taxon>Nakamurella</taxon>
    </lineage>
</organism>
<dbReference type="Gene3D" id="1.10.630.10">
    <property type="entry name" value="Cytochrome P450"/>
    <property type="match status" value="1"/>
</dbReference>
<comment type="caution">
    <text evidence="2">The sequence shown here is derived from an EMBL/GenBank/DDBJ whole genome shotgun (WGS) entry which is preliminary data.</text>
</comment>
<feature type="compositionally biased region" description="Basic and acidic residues" evidence="1">
    <location>
        <begin position="103"/>
        <end position="124"/>
    </location>
</feature>
<dbReference type="EMBL" id="BMNA01000005">
    <property type="protein sequence ID" value="GGM07008.1"/>
    <property type="molecule type" value="Genomic_DNA"/>
</dbReference>
<reference evidence="2" key="1">
    <citation type="journal article" date="2014" name="Int. J. Syst. Evol. Microbiol.">
        <title>Complete genome sequence of Corynebacterium casei LMG S-19264T (=DSM 44701T), isolated from a smear-ripened cheese.</title>
        <authorList>
            <consortium name="US DOE Joint Genome Institute (JGI-PGF)"/>
            <person name="Walter F."/>
            <person name="Albersmeier A."/>
            <person name="Kalinowski J."/>
            <person name="Ruckert C."/>
        </authorList>
    </citation>
    <scope>NUCLEOTIDE SEQUENCE</scope>
    <source>
        <strain evidence="2">CGMCC 4.7308</strain>
    </source>
</reference>